<sequence>VAENIGKLRWKKRETEEKAGAWVQYISIFYPEYSIFLRRNRGSLNVEDVLTSFDNTGNATVHGVAKSRT</sequence>
<comment type="caution">
    <text evidence="1">The sequence shown here is derived from an EMBL/GenBank/DDBJ whole genome shotgun (WGS) entry which is preliminary data.</text>
</comment>
<evidence type="ECO:0000313" key="2">
    <source>
        <dbReference type="Proteomes" id="UP000326458"/>
    </source>
</evidence>
<dbReference type="EMBL" id="VCEA01000001">
    <property type="protein sequence ID" value="KAB0365071.1"/>
    <property type="molecule type" value="Genomic_DNA"/>
</dbReference>
<dbReference type="Proteomes" id="UP000326458">
    <property type="component" value="Unassembled WGS sequence"/>
</dbReference>
<dbReference type="InterPro" id="IPR029063">
    <property type="entry name" value="SAM-dependent_MTases_sf"/>
</dbReference>
<organism evidence="1 2">
    <name type="scientific">Muntiacus muntjak</name>
    <name type="common">Barking deer</name>
    <name type="synonym">Indian muntjac</name>
    <dbReference type="NCBI Taxonomy" id="9888"/>
    <lineage>
        <taxon>Eukaryota</taxon>
        <taxon>Metazoa</taxon>
        <taxon>Chordata</taxon>
        <taxon>Craniata</taxon>
        <taxon>Vertebrata</taxon>
        <taxon>Euteleostomi</taxon>
        <taxon>Mammalia</taxon>
        <taxon>Eutheria</taxon>
        <taxon>Laurasiatheria</taxon>
        <taxon>Artiodactyla</taxon>
        <taxon>Ruminantia</taxon>
        <taxon>Pecora</taxon>
        <taxon>Cervidae</taxon>
        <taxon>Muntiacinae</taxon>
        <taxon>Muntiacus</taxon>
    </lineage>
</organism>
<gene>
    <name evidence="1" type="ORF">FD754_009227</name>
</gene>
<dbReference type="AlphaFoldDB" id="A0A5N3WTU2"/>
<dbReference type="Gene3D" id="3.40.50.150">
    <property type="entry name" value="Vaccinia Virus protein VP39"/>
    <property type="match status" value="1"/>
</dbReference>
<accession>A0A5N3WTU2</accession>
<reference evidence="1 2" key="1">
    <citation type="submission" date="2019-06" db="EMBL/GenBank/DDBJ databases">
        <title>Discovery of a novel chromosome fission-fusion reversal in muntjac.</title>
        <authorList>
            <person name="Mudd A.B."/>
            <person name="Bredeson J.V."/>
            <person name="Baum R."/>
            <person name="Hockemeyer D."/>
            <person name="Rokhsar D.S."/>
        </authorList>
    </citation>
    <scope>NUCLEOTIDE SEQUENCE [LARGE SCALE GENOMIC DNA]</scope>
    <source>
        <strain evidence="1">UTSW_UCB_Mm</strain>
        <tissue evidence="1">Fibroblast cell line</tissue>
    </source>
</reference>
<name>A0A5N3WTU2_MUNMU</name>
<feature type="non-terminal residue" evidence="1">
    <location>
        <position position="1"/>
    </location>
</feature>
<keyword evidence="2" id="KW-1185">Reference proteome</keyword>
<proteinExistence type="predicted"/>
<protein>
    <submittedName>
        <fullName evidence="1">Uncharacterized protein</fullName>
    </submittedName>
</protein>
<evidence type="ECO:0000313" key="1">
    <source>
        <dbReference type="EMBL" id="KAB0365071.1"/>
    </source>
</evidence>